<evidence type="ECO:0000313" key="8">
    <source>
        <dbReference type="EMBL" id="KAA0889107.1"/>
    </source>
</evidence>
<dbReference type="CDD" id="cd01949">
    <property type="entry name" value="GGDEF"/>
    <property type="match status" value="1"/>
</dbReference>
<evidence type="ECO:0000256" key="5">
    <source>
        <dbReference type="SAM" id="Phobius"/>
    </source>
</evidence>
<dbReference type="Pfam" id="PF03924">
    <property type="entry name" value="CHASE"/>
    <property type="match status" value="1"/>
</dbReference>
<feature type="domain" description="CHASE" evidence="6">
    <location>
        <begin position="158"/>
        <end position="234"/>
    </location>
</feature>
<dbReference type="InterPro" id="IPR043128">
    <property type="entry name" value="Rev_trsase/Diguanyl_cyclase"/>
</dbReference>
<dbReference type="InterPro" id="IPR052163">
    <property type="entry name" value="DGC-Regulatory_Protein"/>
</dbReference>
<feature type="transmembrane region" description="Helical" evidence="5">
    <location>
        <begin position="25"/>
        <end position="44"/>
    </location>
</feature>
<keyword evidence="9" id="KW-1185">Reference proteome</keyword>
<dbReference type="SMART" id="SM00267">
    <property type="entry name" value="GGDEF"/>
    <property type="match status" value="1"/>
</dbReference>
<evidence type="ECO:0000256" key="3">
    <source>
        <dbReference type="ARBA" id="ARBA00022989"/>
    </source>
</evidence>
<dbReference type="GO" id="GO:0016020">
    <property type="term" value="C:membrane"/>
    <property type="evidence" value="ECO:0007669"/>
    <property type="project" value="UniProtKB-SubCell"/>
</dbReference>
<dbReference type="FunFam" id="3.30.70.270:FF:000001">
    <property type="entry name" value="Diguanylate cyclase domain protein"/>
    <property type="match status" value="1"/>
</dbReference>
<dbReference type="NCBIfam" id="TIGR00254">
    <property type="entry name" value="GGDEF"/>
    <property type="match status" value="1"/>
</dbReference>
<dbReference type="Proteomes" id="UP000324298">
    <property type="component" value="Unassembled WGS sequence"/>
</dbReference>
<keyword evidence="2 5" id="KW-0812">Transmembrane</keyword>
<organism evidence="8 9">
    <name type="scientific">Oryzomonas rubra</name>
    <dbReference type="NCBI Taxonomy" id="2509454"/>
    <lineage>
        <taxon>Bacteria</taxon>
        <taxon>Pseudomonadati</taxon>
        <taxon>Thermodesulfobacteriota</taxon>
        <taxon>Desulfuromonadia</taxon>
        <taxon>Geobacterales</taxon>
        <taxon>Geobacteraceae</taxon>
        <taxon>Oryzomonas</taxon>
    </lineage>
</organism>
<dbReference type="PROSITE" id="PS50887">
    <property type="entry name" value="GGDEF"/>
    <property type="match status" value="1"/>
</dbReference>
<dbReference type="GO" id="GO:0003824">
    <property type="term" value="F:catalytic activity"/>
    <property type="evidence" value="ECO:0007669"/>
    <property type="project" value="UniProtKB-ARBA"/>
</dbReference>
<dbReference type="PROSITE" id="PS50839">
    <property type="entry name" value="CHASE"/>
    <property type="match status" value="1"/>
</dbReference>
<dbReference type="AlphaFoldDB" id="A0A5A9X7Q2"/>
<keyword evidence="3 5" id="KW-1133">Transmembrane helix</keyword>
<dbReference type="OrthoDB" id="9812260at2"/>
<keyword evidence="4 5" id="KW-0472">Membrane</keyword>
<dbReference type="InterPro" id="IPR029787">
    <property type="entry name" value="Nucleotide_cyclase"/>
</dbReference>
<comment type="caution">
    <text evidence="8">The sequence shown here is derived from an EMBL/GenBank/DDBJ whole genome shotgun (WGS) entry which is preliminary data.</text>
</comment>
<dbReference type="InterPro" id="IPR006189">
    <property type="entry name" value="CHASE_dom"/>
</dbReference>
<comment type="subcellular location">
    <subcellularLocation>
        <location evidence="1">Membrane</location>
    </subcellularLocation>
</comment>
<gene>
    <name evidence="8" type="ORF">ET418_14770</name>
</gene>
<dbReference type="InterPro" id="IPR042240">
    <property type="entry name" value="CHASE_sf"/>
</dbReference>
<dbReference type="Gene3D" id="3.30.70.270">
    <property type="match status" value="1"/>
</dbReference>
<evidence type="ECO:0000256" key="1">
    <source>
        <dbReference type="ARBA" id="ARBA00004370"/>
    </source>
</evidence>
<dbReference type="InterPro" id="IPR000160">
    <property type="entry name" value="GGDEF_dom"/>
</dbReference>
<feature type="domain" description="GGDEF" evidence="7">
    <location>
        <begin position="393"/>
        <end position="525"/>
    </location>
</feature>
<dbReference type="Pfam" id="PF00990">
    <property type="entry name" value="GGDEF"/>
    <property type="match status" value="1"/>
</dbReference>
<dbReference type="PANTHER" id="PTHR46663:SF2">
    <property type="entry name" value="GGDEF DOMAIN-CONTAINING PROTEIN"/>
    <property type="match status" value="1"/>
</dbReference>
<feature type="transmembrane region" description="Helical" evidence="5">
    <location>
        <begin position="319"/>
        <end position="339"/>
    </location>
</feature>
<proteinExistence type="predicted"/>
<evidence type="ECO:0000313" key="9">
    <source>
        <dbReference type="Proteomes" id="UP000324298"/>
    </source>
</evidence>
<sequence>MSRYEMHKFKLEEYRGNIKCHRLSSWLYLCYGIGICAILLAIYAKINDCKYEFKNTAHLLAEEVDRKLAANESVLSGFAAFLQAVDKEDKYSACRYANAALLPYKHIYMIEVAKKVKRSNQDDFVKAMRKGWRNDFKLRNFAEVTKTDRVNPSSNYIWPIIFMYPYLPIADSIYGVNLDTVPHLSPALNRAYISNHPIATPPFQLMEGGSAYILLQKVERPENKNSALELNFFGNDMVVMLLVKTNKLLPDIVDRYVGISATIFDDATSTSHIIFNHPAKIKSWFDGLFLPHFTGSIISSSSSQPVRINFEHQLSWAELLDINLLVVIGLILSTTYFILRNIRRHYQNLTLVTERHEQAEYLAMHDELTGLANRHLLVDHVQQTINRWRRNGVLAALIVIDLDNFKEINDRLGHDAGDAVLVETAKRIKALVRSTDTVARYGGDEFIIVINDILSVEDVAAIAEKTLKNISEPIFCGKEKLEITCSLGIAICPQNGQDYDALRYAADKAMYKAKESGRNAFRVSN</sequence>
<protein>
    <submittedName>
        <fullName evidence="8">Sensor domain-containing diguanylate cyclase</fullName>
    </submittedName>
</protein>
<evidence type="ECO:0000259" key="6">
    <source>
        <dbReference type="PROSITE" id="PS50839"/>
    </source>
</evidence>
<dbReference type="SMART" id="SM01079">
    <property type="entry name" value="CHASE"/>
    <property type="match status" value="1"/>
</dbReference>
<name>A0A5A9X7Q2_9BACT</name>
<evidence type="ECO:0000256" key="2">
    <source>
        <dbReference type="ARBA" id="ARBA00022692"/>
    </source>
</evidence>
<accession>A0A5A9X7Q2</accession>
<evidence type="ECO:0000259" key="7">
    <source>
        <dbReference type="PROSITE" id="PS50887"/>
    </source>
</evidence>
<evidence type="ECO:0000256" key="4">
    <source>
        <dbReference type="ARBA" id="ARBA00023136"/>
    </source>
</evidence>
<dbReference type="SUPFAM" id="SSF55073">
    <property type="entry name" value="Nucleotide cyclase"/>
    <property type="match status" value="1"/>
</dbReference>
<reference evidence="8 9" key="1">
    <citation type="submission" date="2019-04" db="EMBL/GenBank/DDBJ databases">
        <title>Geobacter ruber sp. nov., ferric-reducing bacteria isolated from paddy soil.</title>
        <authorList>
            <person name="Xu Z."/>
            <person name="Masuda Y."/>
            <person name="Itoh H."/>
            <person name="Senoo K."/>
        </authorList>
    </citation>
    <scope>NUCLEOTIDE SEQUENCE [LARGE SCALE GENOMIC DNA]</scope>
    <source>
        <strain evidence="8 9">Red88</strain>
    </source>
</reference>
<dbReference type="PANTHER" id="PTHR46663">
    <property type="entry name" value="DIGUANYLATE CYCLASE DGCT-RELATED"/>
    <property type="match status" value="1"/>
</dbReference>
<dbReference type="Gene3D" id="3.30.450.350">
    <property type="entry name" value="CHASE domain"/>
    <property type="match status" value="1"/>
</dbReference>
<dbReference type="EMBL" id="SRSD01000009">
    <property type="protein sequence ID" value="KAA0889107.1"/>
    <property type="molecule type" value="Genomic_DNA"/>
</dbReference>
<dbReference type="GO" id="GO:0007165">
    <property type="term" value="P:signal transduction"/>
    <property type="evidence" value="ECO:0007669"/>
    <property type="project" value="UniProtKB-ARBA"/>
</dbReference>